<dbReference type="CDD" id="cd22961">
    <property type="entry name" value="DD_TEX55-like"/>
    <property type="match status" value="1"/>
</dbReference>
<evidence type="ECO:0000256" key="1">
    <source>
        <dbReference type="ARBA" id="ARBA00006798"/>
    </source>
</evidence>
<sequence length="1437" mass="158787">MSSRRVTRAQLEAKKYIEQHNLERLFGQLLNNVVQRRSPNPKVFILQYLSERCTPSELKAAGLSVLSAKDRQRRDDERDEEKEGASAPQMEDMPLPDESKAAIKGTLTRDLYNTTVQQTPGGTTLRDCLRLGIEHPESLIGLIAWDTECYDVFSDIFSELMASQHVHRSLQLHTDLAAHSIARSESFERLPLATLDSKRFVFARMRASRNVKGYPFTPKITAAQRAKLSETIEEAFQKMPSTLGVQGDYVPVRALEERQPHLKHRLSRLGLFPHKVEMLDCIDLNREWPTGRLMWLGDDMETAIWVNTTDHVKVVKRVTSPTSSAFQKGLLKVAEILELIARTLGSEVASQAYSYHSTFGFLSYDPGNAGHSLRCSVGLRLPGLCLAGHQRLREEADGRGLKIGKYTRLEEGVVELVWRSRFGADEVETLTKLLEAAQGVVRVDQILMDELLSPFAATWRADLSPLLQMALDHEEERGGGETAAIETFRHQRRETDISLPSRDGLFDVDAAMAAGLQLSHITQQNSTLLTPSQLETFRMLQHKMITEDDQQGEEGAPRLEFKWPILDALLTCCLCPSGDTSWDGVTSCGVSVGEAAAYDVYQELFDPLIAAYHKVEPQELQHDDLVLASPTCPSDAPTAPLKDRFIQTLSQTYVPLIVAKVQRNVANEPFVPGALPQQLTHIETKLRATFHAVESSAELSTAIEPDAQYVGPPAVFGFSDSPQDKLGRDLMFPLGFYPNLTEFHSCAGFKQKWPIGRSAFLSGSCLWGGVMNARNHLDIASCDAEGNALRCVERLFHVLRAFQSSDTDMAFAYSNRLGYLTALPEGLGTALELSARLVIPKLMEDHLRPAMMDNTQAQHPQQQESGGEVRSQRSRRSMVGRDTSELAKMCAEHRLAFRFVESKKPLKQLGNSGLVWVRTVSSLGMSEAQVVEQFNRGVSELIEREEELATEDTHIPGADADAMLPVPSFDFTIKGGDINEITAQLRGKQTDSGFTLNEIALAGEIFQLPGGASAGDEESFTLFKPLTHAILTFLHPPWAQAATFPPLSVFTPIESGSKALVDASVSHQMDSPIVCPPGLGKSEWQLAVRRNLQGTPFLTSTCTTSSFSGTTNRGVLSLREVEKALVPAMKKCAAFKDARHLLVESLSAEDQSLLTGQFGINLFENQRQESLPRWWPRHRSVLVSAGDTPTAAALINFSDHLVIKVIGAGRPVRAVFAELAAILADVQTQMGECLSPESLVWTKDTTEKGSAPNTSPRREEGDGNGGTNGQWTSKVFAHGPSVGFMGPNLLESVGTAFTPHIRVRLSRLFLKTNEWERFRSLPTVRCTEIPLANGGLPRPPQQHKEEERRRESSSSHTPTEDRQHETLTEGEGGEGDRKESFSSSAAGGGEGDYVGYEISTTVQMSMNEAEATRHFTDTITSFLKQCAHYHVADAQEL</sequence>
<feature type="binding site" evidence="7">
    <location>
        <begin position="399"/>
        <end position="404"/>
    </location>
    <ligand>
        <name>ATP</name>
        <dbReference type="ChEBI" id="CHEBI:30616"/>
    </ligand>
</feature>
<proteinExistence type="inferred from homology"/>
<dbReference type="InterPro" id="IPR022414">
    <property type="entry name" value="ATP-guanido_PTrfase_cat"/>
</dbReference>
<feature type="binding site" evidence="7">
    <location>
        <begin position="898"/>
        <end position="903"/>
    </location>
    <ligand>
        <name>ATP</name>
        <dbReference type="ChEBI" id="CHEBI:30616"/>
    </ligand>
</feature>
<name>A0A0G4FFT8_VITBC</name>
<feature type="region of interest" description="Disordered" evidence="8">
    <location>
        <begin position="1329"/>
        <end position="1392"/>
    </location>
</feature>
<dbReference type="STRING" id="1169540.A0A0G4FFT8"/>
<dbReference type="GO" id="GO:0004111">
    <property type="term" value="F:creatine kinase activity"/>
    <property type="evidence" value="ECO:0007669"/>
    <property type="project" value="InterPro"/>
</dbReference>
<keyword evidence="12" id="KW-1185">Reference proteome</keyword>
<dbReference type="OrthoDB" id="418207at2759"/>
<evidence type="ECO:0000256" key="6">
    <source>
        <dbReference type="PROSITE-ProRule" id="PRU00842"/>
    </source>
</evidence>
<dbReference type="PANTHER" id="PTHR11547">
    <property type="entry name" value="ARGININE OR CREATINE KINASE"/>
    <property type="match status" value="1"/>
</dbReference>
<evidence type="ECO:0000256" key="8">
    <source>
        <dbReference type="SAM" id="MobiDB-lite"/>
    </source>
</evidence>
<dbReference type="Proteomes" id="UP000041254">
    <property type="component" value="Unassembled WGS sequence"/>
</dbReference>
<evidence type="ECO:0000256" key="3">
    <source>
        <dbReference type="ARBA" id="ARBA00022741"/>
    </source>
</evidence>
<dbReference type="GO" id="GO:0005615">
    <property type="term" value="C:extracellular space"/>
    <property type="evidence" value="ECO:0007669"/>
    <property type="project" value="TreeGrafter"/>
</dbReference>
<keyword evidence="5 7" id="KW-0067">ATP-binding</keyword>
<feature type="region of interest" description="Disordered" evidence="8">
    <location>
        <begin position="68"/>
        <end position="96"/>
    </location>
</feature>
<feature type="region of interest" description="Disordered" evidence="8">
    <location>
        <begin position="1241"/>
        <end position="1273"/>
    </location>
</feature>
<dbReference type="Gene3D" id="3.30.590.10">
    <property type="entry name" value="Glutamine synthetase/guanido kinase, catalytic domain"/>
    <property type="match status" value="3"/>
</dbReference>
<feature type="domain" description="Phosphagen kinase C-terminal" evidence="10">
    <location>
        <begin position="199"/>
        <end position="447"/>
    </location>
</feature>
<dbReference type="VEuPathDB" id="CryptoDB:Vbra_9144"/>
<dbReference type="InterPro" id="IPR000749">
    <property type="entry name" value="ATP-guanido_PTrfase"/>
</dbReference>
<evidence type="ECO:0000256" key="5">
    <source>
        <dbReference type="ARBA" id="ARBA00022840"/>
    </source>
</evidence>
<feature type="domain" description="Phosphagen kinase N-terminal" evidence="9">
    <location>
        <begin position="84"/>
        <end position="166"/>
    </location>
</feature>
<organism evidence="11 12">
    <name type="scientific">Vitrella brassicaformis (strain CCMP3155)</name>
    <dbReference type="NCBI Taxonomy" id="1169540"/>
    <lineage>
        <taxon>Eukaryota</taxon>
        <taxon>Sar</taxon>
        <taxon>Alveolata</taxon>
        <taxon>Colpodellida</taxon>
        <taxon>Vitrellaceae</taxon>
        <taxon>Vitrella</taxon>
    </lineage>
</organism>
<keyword evidence="2 7" id="KW-0808">Transferase</keyword>
<feature type="binding site" evidence="7">
    <location>
        <begin position="656"/>
        <end position="660"/>
    </location>
    <ligand>
        <name>ATP</name>
        <dbReference type="ChEBI" id="CHEBI:30616"/>
    </ligand>
</feature>
<evidence type="ECO:0000259" key="9">
    <source>
        <dbReference type="PROSITE" id="PS51509"/>
    </source>
</evidence>
<evidence type="ECO:0000313" key="11">
    <source>
        <dbReference type="EMBL" id="CEM12050.1"/>
    </source>
</evidence>
<dbReference type="InterPro" id="IPR014746">
    <property type="entry name" value="Gln_synth/guanido_kin_cat_dom"/>
</dbReference>
<dbReference type="PROSITE" id="PS51509">
    <property type="entry name" value="PHOSPHAGEN_KINASE_N"/>
    <property type="match status" value="2"/>
</dbReference>
<feature type="compositionally biased region" description="Basic and acidic residues" evidence="8">
    <location>
        <begin position="1342"/>
        <end position="1367"/>
    </location>
</feature>
<accession>A0A0G4FFT8</accession>
<comment type="similarity">
    <text evidence="1 6">Belongs to the ATP:guanido phosphotransferase family.</text>
</comment>
<dbReference type="Pfam" id="PF02807">
    <property type="entry name" value="ATP-gua_PtransN"/>
    <property type="match status" value="1"/>
</dbReference>
<dbReference type="Gene3D" id="1.10.135.10">
    <property type="entry name" value="ATP:guanido phosphotransferase, N-terminal domain"/>
    <property type="match status" value="3"/>
</dbReference>
<evidence type="ECO:0000313" key="12">
    <source>
        <dbReference type="Proteomes" id="UP000041254"/>
    </source>
</evidence>
<dbReference type="SUPFAM" id="SSF48034">
    <property type="entry name" value="Guanido kinase N-terminal domain"/>
    <property type="match status" value="3"/>
</dbReference>
<feature type="compositionally biased region" description="Polar residues" evidence="8">
    <location>
        <begin position="856"/>
        <end position="865"/>
    </location>
</feature>
<feature type="compositionally biased region" description="Basic and acidic residues" evidence="8">
    <location>
        <begin position="68"/>
        <end position="84"/>
    </location>
</feature>
<dbReference type="SUPFAM" id="SSF55931">
    <property type="entry name" value="Glutamine synthetase/guanido kinase"/>
    <property type="match status" value="3"/>
</dbReference>
<protein>
    <submittedName>
        <fullName evidence="11">Uncharacterized protein</fullName>
    </submittedName>
</protein>
<dbReference type="InParanoid" id="A0A0G4FFT8"/>
<reference evidence="11 12" key="1">
    <citation type="submission" date="2014-11" db="EMBL/GenBank/DDBJ databases">
        <authorList>
            <person name="Zhu J."/>
            <person name="Qi W."/>
            <person name="Song R."/>
        </authorList>
    </citation>
    <scope>NUCLEOTIDE SEQUENCE [LARGE SCALE GENOMIC DNA]</scope>
</reference>
<dbReference type="GO" id="GO:0046314">
    <property type="term" value="P:phosphocreatine biosynthetic process"/>
    <property type="evidence" value="ECO:0007669"/>
    <property type="project" value="InterPro"/>
</dbReference>
<dbReference type="EMBL" id="CDMY01000431">
    <property type="protein sequence ID" value="CEM12050.1"/>
    <property type="molecule type" value="Genomic_DNA"/>
</dbReference>
<dbReference type="PROSITE" id="PS51510">
    <property type="entry name" value="PHOSPHAGEN_KINASE_C"/>
    <property type="match status" value="2"/>
</dbReference>
<gene>
    <name evidence="11" type="ORF">Vbra_9144</name>
</gene>
<evidence type="ECO:0000256" key="7">
    <source>
        <dbReference type="PROSITE-ProRule" id="PRU00843"/>
    </source>
</evidence>
<feature type="binding site" evidence="7">
    <location>
        <begin position="374"/>
        <end position="378"/>
    </location>
    <ligand>
        <name>ATP</name>
        <dbReference type="ChEBI" id="CHEBI:30616"/>
    </ligand>
</feature>
<evidence type="ECO:0000259" key="10">
    <source>
        <dbReference type="PROSITE" id="PS51510"/>
    </source>
</evidence>
<keyword evidence="4 7" id="KW-0418">Kinase</keyword>
<dbReference type="GO" id="GO:0005524">
    <property type="term" value="F:ATP binding"/>
    <property type="evidence" value="ECO:0007669"/>
    <property type="project" value="UniProtKB-UniRule"/>
</dbReference>
<dbReference type="InterPro" id="IPR036802">
    <property type="entry name" value="ATP-guanido_PTrfase_N_sf"/>
</dbReference>
<feature type="binding site" evidence="7">
    <location>
        <begin position="202"/>
        <end position="206"/>
    </location>
    <ligand>
        <name>ATP</name>
        <dbReference type="ChEBI" id="CHEBI:30616"/>
    </ligand>
</feature>
<dbReference type="PANTHER" id="PTHR11547:SF38">
    <property type="entry name" value="ARGININE KINASE 1-RELATED"/>
    <property type="match status" value="1"/>
</dbReference>
<comment type="caution">
    <text evidence="7">Lacks conserved residue(s) required for the propagation of feature annotation.</text>
</comment>
<evidence type="ECO:0000256" key="2">
    <source>
        <dbReference type="ARBA" id="ARBA00022679"/>
    </source>
</evidence>
<feature type="binding site" evidence="7">
    <location>
        <begin position="832"/>
        <end position="836"/>
    </location>
    <ligand>
        <name>ATP</name>
        <dbReference type="ChEBI" id="CHEBI:30616"/>
    </ligand>
</feature>
<dbReference type="Pfam" id="PF00217">
    <property type="entry name" value="ATP-gua_Ptrans"/>
    <property type="match status" value="2"/>
</dbReference>
<dbReference type="InterPro" id="IPR022413">
    <property type="entry name" value="ATP-guanido_PTrfase_N"/>
</dbReference>
<feature type="region of interest" description="Disordered" evidence="8">
    <location>
        <begin position="856"/>
        <end position="882"/>
    </location>
</feature>
<feature type="domain" description="Phosphagen kinase N-terminal" evidence="9">
    <location>
        <begin position="947"/>
        <end position="1036"/>
    </location>
</feature>
<keyword evidence="3 7" id="KW-0547">Nucleotide-binding</keyword>
<feature type="domain" description="Phosphagen kinase C-terminal" evidence="10">
    <location>
        <begin position="653"/>
        <end position="948"/>
    </location>
</feature>
<evidence type="ECO:0000256" key="4">
    <source>
        <dbReference type="ARBA" id="ARBA00022777"/>
    </source>
</evidence>